<dbReference type="EMBL" id="WDCG01000003">
    <property type="protein sequence ID" value="KAB6426690.1"/>
    <property type="molecule type" value="Genomic_DNA"/>
</dbReference>
<reference evidence="1 2" key="1">
    <citation type="journal article" date="2019" name="Nat. Med.">
        <title>A library of human gut bacterial isolates paired with longitudinal multiomics data enables mechanistic microbiome research.</title>
        <authorList>
            <person name="Poyet M."/>
            <person name="Groussin M."/>
            <person name="Gibbons S.M."/>
            <person name="Avila-Pacheco J."/>
            <person name="Jiang X."/>
            <person name="Kearney S.M."/>
            <person name="Perrotta A.R."/>
            <person name="Berdy B."/>
            <person name="Zhao S."/>
            <person name="Lieberman T.D."/>
            <person name="Swanson P.K."/>
            <person name="Smith M."/>
            <person name="Roesemann S."/>
            <person name="Alexander J.E."/>
            <person name="Rich S.A."/>
            <person name="Livny J."/>
            <person name="Vlamakis H."/>
            <person name="Clish C."/>
            <person name="Bullock K."/>
            <person name="Deik A."/>
            <person name="Scott J."/>
            <person name="Pierce K.A."/>
            <person name="Xavier R.J."/>
            <person name="Alm E.J."/>
        </authorList>
    </citation>
    <scope>NUCLEOTIDE SEQUENCE [LARGE SCALE GENOMIC DNA]</scope>
    <source>
        <strain evidence="1 2">BIOML-A7</strain>
    </source>
</reference>
<comment type="caution">
    <text evidence="1">The sequence shown here is derived from an EMBL/GenBank/DDBJ whole genome shotgun (WGS) entry which is preliminary data.</text>
</comment>
<dbReference type="AlphaFoldDB" id="A0A7J5QW33"/>
<dbReference type="Proteomes" id="UP000471447">
    <property type="component" value="Unassembled WGS sequence"/>
</dbReference>
<gene>
    <name evidence="1" type="ORF">GAZ26_04385</name>
</gene>
<name>A0A7J5QW33_9BACE</name>
<evidence type="ECO:0000313" key="1">
    <source>
        <dbReference type="EMBL" id="KAB6426690.1"/>
    </source>
</evidence>
<dbReference type="Pfam" id="PF16132">
    <property type="entry name" value="DUF4843"/>
    <property type="match status" value="1"/>
</dbReference>
<sequence length="246" mass="27919">MTVVGMLLFISCQEEGLVMNGNDVSYVSFGKDMTKDTTRVCFEFYALEEGMDAKVAEIPLAVSVSGKVQDKDLHFTVGVDEKLSTFPTSQCILPEDCVIKQGQLQDTIYIKLKNSPDLKENTKFLVIRINAAGEVSEGVVAKSRAVIAATDRLVKPDWWEYKDLYDGEESSVDWYYLGDYSETKYRMFLEVLRNNDDILFDGQDRAKLRKYSLELKYMVAEENEQRPADDPLRDEMGEIIEIPVAG</sequence>
<dbReference type="InterPro" id="IPR032299">
    <property type="entry name" value="DUF4843"/>
</dbReference>
<evidence type="ECO:0000313" key="2">
    <source>
        <dbReference type="Proteomes" id="UP000471447"/>
    </source>
</evidence>
<protein>
    <submittedName>
        <fullName evidence="1">DUF4843 domain-containing protein</fullName>
    </submittedName>
</protein>
<proteinExistence type="predicted"/>
<organism evidence="1 2">
    <name type="scientific">Bacteroides xylanisolvens</name>
    <dbReference type="NCBI Taxonomy" id="371601"/>
    <lineage>
        <taxon>Bacteria</taxon>
        <taxon>Pseudomonadati</taxon>
        <taxon>Bacteroidota</taxon>
        <taxon>Bacteroidia</taxon>
        <taxon>Bacteroidales</taxon>
        <taxon>Bacteroidaceae</taxon>
        <taxon>Bacteroides</taxon>
    </lineage>
</organism>
<accession>A0A7J5QW33</accession>